<dbReference type="Proteomes" id="UP000594262">
    <property type="component" value="Unplaced"/>
</dbReference>
<evidence type="ECO:0000313" key="9">
    <source>
        <dbReference type="Proteomes" id="UP000594262"/>
    </source>
</evidence>
<keyword evidence="5" id="KW-0732">Signal</keyword>
<dbReference type="PROSITE" id="PS01180">
    <property type="entry name" value="CUB"/>
    <property type="match status" value="1"/>
</dbReference>
<dbReference type="InterPro" id="IPR013783">
    <property type="entry name" value="Ig-like_fold"/>
</dbReference>
<evidence type="ECO:0000256" key="5">
    <source>
        <dbReference type="SAM" id="SignalP"/>
    </source>
</evidence>
<dbReference type="SMART" id="SM00409">
    <property type="entry name" value="IG"/>
    <property type="match status" value="1"/>
</dbReference>
<dbReference type="AlphaFoldDB" id="A0A7M5UXU3"/>
<feature type="transmembrane region" description="Helical" evidence="4">
    <location>
        <begin position="437"/>
        <end position="457"/>
    </location>
</feature>
<dbReference type="InterPro" id="IPR003599">
    <property type="entry name" value="Ig_sub"/>
</dbReference>
<evidence type="ECO:0000259" key="7">
    <source>
        <dbReference type="PROSITE" id="PS50835"/>
    </source>
</evidence>
<dbReference type="Gene3D" id="1.10.287.70">
    <property type="match status" value="1"/>
</dbReference>
<keyword evidence="1" id="KW-0677">Repeat</keyword>
<dbReference type="InterPro" id="IPR003598">
    <property type="entry name" value="Ig_sub2"/>
</dbReference>
<keyword evidence="4" id="KW-0472">Membrane</keyword>
<evidence type="ECO:0000313" key="8">
    <source>
        <dbReference type="EnsemblMetazoa" id="CLYHEMP007653.1"/>
    </source>
</evidence>
<evidence type="ECO:0000256" key="4">
    <source>
        <dbReference type="SAM" id="Phobius"/>
    </source>
</evidence>
<feature type="domain" description="Ig-like" evidence="7">
    <location>
        <begin position="158"/>
        <end position="308"/>
    </location>
</feature>
<dbReference type="InterPro" id="IPR013099">
    <property type="entry name" value="K_chnl_dom"/>
</dbReference>
<keyword evidence="9" id="KW-1185">Reference proteome</keyword>
<evidence type="ECO:0000259" key="6">
    <source>
        <dbReference type="PROSITE" id="PS01180"/>
    </source>
</evidence>
<keyword evidence="2" id="KW-1015">Disulfide bond</keyword>
<dbReference type="SMART" id="SM00408">
    <property type="entry name" value="IGc2"/>
    <property type="match status" value="1"/>
</dbReference>
<feature type="transmembrane region" description="Helical" evidence="4">
    <location>
        <begin position="504"/>
        <end position="526"/>
    </location>
</feature>
<protein>
    <submittedName>
        <fullName evidence="8">Uncharacterized protein</fullName>
    </submittedName>
</protein>
<name>A0A7M5UXU3_9CNID</name>
<feature type="transmembrane region" description="Helical" evidence="4">
    <location>
        <begin position="680"/>
        <end position="698"/>
    </location>
</feature>
<dbReference type="PANTHER" id="PTHR24251">
    <property type="entry name" value="OVOCHYMASE-RELATED"/>
    <property type="match status" value="1"/>
</dbReference>
<dbReference type="Pfam" id="PF07885">
    <property type="entry name" value="Ion_trans_2"/>
    <property type="match status" value="1"/>
</dbReference>
<evidence type="ECO:0000256" key="1">
    <source>
        <dbReference type="ARBA" id="ARBA00022737"/>
    </source>
</evidence>
<dbReference type="Pfam" id="PF07679">
    <property type="entry name" value="I-set"/>
    <property type="match status" value="1"/>
</dbReference>
<comment type="caution">
    <text evidence="3">Lacks conserved residue(s) required for the propagation of feature annotation.</text>
</comment>
<dbReference type="SUPFAM" id="SSF81324">
    <property type="entry name" value="Voltage-gated potassium channels"/>
    <property type="match status" value="1"/>
</dbReference>
<dbReference type="OrthoDB" id="5982258at2759"/>
<dbReference type="InterPro" id="IPR035914">
    <property type="entry name" value="Sperma_CUB_dom_sf"/>
</dbReference>
<dbReference type="InterPro" id="IPR000859">
    <property type="entry name" value="CUB_dom"/>
</dbReference>
<feature type="chain" id="PRO_5029796790" evidence="5">
    <location>
        <begin position="23"/>
        <end position="765"/>
    </location>
</feature>
<reference evidence="8" key="1">
    <citation type="submission" date="2021-01" db="UniProtKB">
        <authorList>
            <consortium name="EnsemblMetazoa"/>
        </authorList>
    </citation>
    <scope>IDENTIFICATION</scope>
</reference>
<dbReference type="EnsemblMetazoa" id="CLYHEMT007653.1">
    <property type="protein sequence ID" value="CLYHEMP007653.1"/>
    <property type="gene ID" value="CLYHEMG007653"/>
</dbReference>
<accession>A0A7M5UXU3</accession>
<dbReference type="SUPFAM" id="SSF48726">
    <property type="entry name" value="Immunoglobulin"/>
    <property type="match status" value="1"/>
</dbReference>
<dbReference type="Gene3D" id="2.60.40.10">
    <property type="entry name" value="Immunoglobulins"/>
    <property type="match status" value="2"/>
</dbReference>
<dbReference type="InterPro" id="IPR007110">
    <property type="entry name" value="Ig-like_dom"/>
</dbReference>
<keyword evidence="4" id="KW-1133">Transmembrane helix</keyword>
<feature type="signal peptide" evidence="5">
    <location>
        <begin position="1"/>
        <end position="22"/>
    </location>
</feature>
<dbReference type="RefSeq" id="XP_066915591.1">
    <property type="nucleotide sequence ID" value="XM_067059490.1"/>
</dbReference>
<dbReference type="SMART" id="SM00042">
    <property type="entry name" value="CUB"/>
    <property type="match status" value="1"/>
</dbReference>
<dbReference type="InterPro" id="IPR036179">
    <property type="entry name" value="Ig-like_dom_sf"/>
</dbReference>
<sequence length="765" mass="85863">MGFKPGMIVWVLLLQILQIQCAAYVDPMIGLETDCTNLNSVLEYKSPGYDGTNTYPLNKKCGWKMSTVAQEADFSITFHSFDLEYSLRCYDWVHLYKKLDGDTEWTRTSPAQGYCGALNAFSVTMTGKEVLLVFKSDSSQVHKGFNATAHFHITASAPQAQKVLDQSNPHGSNLTYQEYDTVTLKCNVSEDIPKASITWLKLSEPMYVSMPTVNVTVNSTGSIVNVTVANSTMANYTMANFTTTVATTTTAAFSTDDWDNSTMPSRMVQLQHGNGTLQLHKLQKDDTGYYRCVATNKYGSSSVDYHMTVLEKCLCPKDIYVGYYYKTPYTRHLDENNQYTGVFYNMLNEMVDEVCNCTMKPTVHWTGKRNPQNGIIGLHSAIQDEKFDIYLPIKNNKLVNKYKGYYFLPMFPSPGIAMMMVKDKDEGLVLRIVESSWSVMVIAVLMAMVSGIIMWMLECPFNPEEFPRKAIGGMIEGCWWAFVTMTTVGYGDIAPISVPGRSFALVWILIGLVITAILTGVITTGLTSSVMTSSAKIYGTKLGAISNSNEYFFGARRNGDMQEMGSFARISKDMKSGMIKGALIDAYEASYRTTDFEDFNVGKIIDDNKVYGIAFGRSMSDSILYDKFENWMEANKGRVLRAVEQNVKSFKKGDAEALAKSADIFDPASTYFKKSVNTSIYLLIVFIIGGLMWEYIYLRPRDRMLASANKLELLVSEDGVKQAKFCKVLKGNVLKDVDELKERMANIVTTKAYVHKQQIKQFHKQ</sequence>
<dbReference type="Gene3D" id="2.60.120.290">
    <property type="entry name" value="Spermadhesin, CUB domain"/>
    <property type="match status" value="1"/>
</dbReference>
<dbReference type="SUPFAM" id="SSF49854">
    <property type="entry name" value="Spermadhesin, CUB domain"/>
    <property type="match status" value="1"/>
</dbReference>
<keyword evidence="4" id="KW-0812">Transmembrane</keyword>
<dbReference type="InterPro" id="IPR013098">
    <property type="entry name" value="Ig_I-set"/>
</dbReference>
<dbReference type="Pfam" id="PF00431">
    <property type="entry name" value="CUB"/>
    <property type="match status" value="1"/>
</dbReference>
<feature type="transmembrane region" description="Helical" evidence="4">
    <location>
        <begin position="478"/>
        <end position="498"/>
    </location>
</feature>
<evidence type="ECO:0000256" key="2">
    <source>
        <dbReference type="ARBA" id="ARBA00023157"/>
    </source>
</evidence>
<dbReference type="GeneID" id="136802740"/>
<dbReference type="CDD" id="cd00041">
    <property type="entry name" value="CUB"/>
    <property type="match status" value="1"/>
</dbReference>
<feature type="domain" description="CUB" evidence="6">
    <location>
        <begin position="21"/>
        <end position="152"/>
    </location>
</feature>
<dbReference type="PROSITE" id="PS50835">
    <property type="entry name" value="IG_LIKE"/>
    <property type="match status" value="1"/>
</dbReference>
<dbReference type="SUPFAM" id="SSF53850">
    <property type="entry name" value="Periplasmic binding protein-like II"/>
    <property type="match status" value="1"/>
</dbReference>
<organism evidence="8 9">
    <name type="scientific">Clytia hemisphaerica</name>
    <dbReference type="NCBI Taxonomy" id="252671"/>
    <lineage>
        <taxon>Eukaryota</taxon>
        <taxon>Metazoa</taxon>
        <taxon>Cnidaria</taxon>
        <taxon>Hydrozoa</taxon>
        <taxon>Hydroidolina</taxon>
        <taxon>Leptothecata</taxon>
        <taxon>Obeliida</taxon>
        <taxon>Clytiidae</taxon>
        <taxon>Clytia</taxon>
    </lineage>
</organism>
<proteinExistence type="predicted"/>
<evidence type="ECO:0000256" key="3">
    <source>
        <dbReference type="PROSITE-ProRule" id="PRU00059"/>
    </source>
</evidence>